<feature type="region of interest" description="Disordered" evidence="1">
    <location>
        <begin position="84"/>
        <end position="104"/>
    </location>
</feature>
<dbReference type="EMBL" id="WWEO01000038">
    <property type="protein sequence ID" value="NCD68583.1"/>
    <property type="molecule type" value="Genomic_DNA"/>
</dbReference>
<dbReference type="InterPro" id="IPR045391">
    <property type="entry name" value="DUF6520"/>
</dbReference>
<accession>A0A965ZCP5</accession>
<comment type="caution">
    <text evidence="3">The sequence shown here is derived from an EMBL/GenBank/DDBJ whole genome shotgun (WGS) entry which is preliminary data.</text>
</comment>
<evidence type="ECO:0000313" key="3">
    <source>
        <dbReference type="EMBL" id="NCD68583.1"/>
    </source>
</evidence>
<proteinExistence type="predicted"/>
<gene>
    <name evidence="3" type="ORF">GSY63_04360</name>
</gene>
<keyword evidence="4" id="KW-1185">Reference proteome</keyword>
<dbReference type="Pfam" id="PF20130">
    <property type="entry name" value="DUF6520"/>
    <property type="match status" value="1"/>
</dbReference>
<reference evidence="3" key="2">
    <citation type="submission" date="2020-10" db="EMBL/GenBank/DDBJ databases">
        <title>Mucilaginibacter sp. nov., isolated from soil.</title>
        <authorList>
            <person name="Jeon C.O."/>
        </authorList>
    </citation>
    <scope>NUCLEOTIDE SEQUENCE</scope>
    <source>
        <strain evidence="3">R11</strain>
    </source>
</reference>
<feature type="signal peptide" evidence="2">
    <location>
        <begin position="1"/>
        <end position="25"/>
    </location>
</feature>
<dbReference type="Proteomes" id="UP000638732">
    <property type="component" value="Unassembled WGS sequence"/>
</dbReference>
<name>A0A965ZCP5_9SPHI</name>
<keyword evidence="2" id="KW-0732">Signal</keyword>
<feature type="compositionally biased region" description="Basic and acidic residues" evidence="1">
    <location>
        <begin position="95"/>
        <end position="104"/>
    </location>
</feature>
<evidence type="ECO:0000256" key="1">
    <source>
        <dbReference type="SAM" id="MobiDB-lite"/>
    </source>
</evidence>
<sequence>MKNFKMGLMALALTFAIGAAFSTKATAHKKAFAGLFWYQVDASQKTVGAPIYSNDTKAQALAEPTQDCADVTSTMCQFGSTNGSLPTGTSAAGADVDHRINTTE</sequence>
<protein>
    <submittedName>
        <fullName evidence="3">Uncharacterized protein</fullName>
    </submittedName>
</protein>
<dbReference type="RefSeq" id="WP_166584606.1">
    <property type="nucleotide sequence ID" value="NZ_WWEO01000038.1"/>
</dbReference>
<organism evidence="3 4">
    <name type="scientific">Mucilaginibacter agri</name>
    <dbReference type="NCBI Taxonomy" id="2695265"/>
    <lineage>
        <taxon>Bacteria</taxon>
        <taxon>Pseudomonadati</taxon>
        <taxon>Bacteroidota</taxon>
        <taxon>Sphingobacteriia</taxon>
        <taxon>Sphingobacteriales</taxon>
        <taxon>Sphingobacteriaceae</taxon>
        <taxon>Mucilaginibacter</taxon>
    </lineage>
</organism>
<feature type="chain" id="PRO_5036826030" evidence="2">
    <location>
        <begin position="26"/>
        <end position="104"/>
    </location>
</feature>
<reference evidence="3" key="1">
    <citation type="submission" date="2020-01" db="EMBL/GenBank/DDBJ databases">
        <authorList>
            <person name="Seo Y.L."/>
        </authorList>
    </citation>
    <scope>NUCLEOTIDE SEQUENCE</scope>
    <source>
        <strain evidence="3">R11</strain>
    </source>
</reference>
<dbReference type="AlphaFoldDB" id="A0A965ZCP5"/>
<evidence type="ECO:0000256" key="2">
    <source>
        <dbReference type="SAM" id="SignalP"/>
    </source>
</evidence>
<evidence type="ECO:0000313" key="4">
    <source>
        <dbReference type="Proteomes" id="UP000638732"/>
    </source>
</evidence>